<accession>A0A1E5Q6J7</accession>
<sequence length="225" mass="25523">MGLIMDQGLRDKLSGAIKLNGGIRSVAKRTGLNASNLSSWLKGRPTVSQEKIDGVLKEIGLPDLKPAEDYVHVWRIYQMSPETDDALFLYFPDGFKATHIRVVEPELREFVPPWGGNELFRERVAEFAFITDGNVRASLVVEKGWDSFMPPFQLATDPRVSERFKDVFIDDAASFNITNPSINEFDRILYKLEAPAKSGSLEEVLHTIFQEGIFYDEAVRRLKKK</sequence>
<keyword evidence="2" id="KW-1185">Reference proteome</keyword>
<protein>
    <submittedName>
        <fullName evidence="1">Uncharacterized protein</fullName>
    </submittedName>
</protein>
<evidence type="ECO:0000313" key="2">
    <source>
        <dbReference type="Proteomes" id="UP000095347"/>
    </source>
</evidence>
<name>A0A1E5Q6J7_9PROT</name>
<dbReference type="Proteomes" id="UP000095347">
    <property type="component" value="Unassembled WGS sequence"/>
</dbReference>
<dbReference type="EMBL" id="MCGG01000031">
    <property type="protein sequence ID" value="OEJ66572.1"/>
    <property type="molecule type" value="Genomic_DNA"/>
</dbReference>
<proteinExistence type="predicted"/>
<reference evidence="2" key="1">
    <citation type="submission" date="2016-07" db="EMBL/GenBank/DDBJ databases">
        <authorList>
            <person name="Florea S."/>
            <person name="Webb J.S."/>
            <person name="Jaromczyk J."/>
            <person name="Schardl C.L."/>
        </authorList>
    </citation>
    <scope>NUCLEOTIDE SEQUENCE [LARGE SCALE GENOMIC DNA]</scope>
    <source>
        <strain evidence="2">MV-1</strain>
    </source>
</reference>
<comment type="caution">
    <text evidence="1">The sequence shown here is derived from an EMBL/GenBank/DDBJ whole genome shotgun (WGS) entry which is preliminary data.</text>
</comment>
<organism evidence="1 2">
    <name type="scientific">Magnetovibrio blakemorei</name>
    <dbReference type="NCBI Taxonomy" id="28181"/>
    <lineage>
        <taxon>Bacteria</taxon>
        <taxon>Pseudomonadati</taxon>
        <taxon>Pseudomonadota</taxon>
        <taxon>Alphaproteobacteria</taxon>
        <taxon>Rhodospirillales</taxon>
        <taxon>Magnetovibrionaceae</taxon>
        <taxon>Magnetovibrio</taxon>
    </lineage>
</organism>
<dbReference type="STRING" id="28181.BEN30_11980"/>
<dbReference type="AlphaFoldDB" id="A0A1E5Q6J7"/>
<gene>
    <name evidence="1" type="ORF">BEN30_11980</name>
</gene>
<evidence type="ECO:0000313" key="1">
    <source>
        <dbReference type="EMBL" id="OEJ66572.1"/>
    </source>
</evidence>